<organism evidence="1 2">
    <name type="scientific">Smallanthus sonchifolius</name>
    <dbReference type="NCBI Taxonomy" id="185202"/>
    <lineage>
        <taxon>Eukaryota</taxon>
        <taxon>Viridiplantae</taxon>
        <taxon>Streptophyta</taxon>
        <taxon>Embryophyta</taxon>
        <taxon>Tracheophyta</taxon>
        <taxon>Spermatophyta</taxon>
        <taxon>Magnoliopsida</taxon>
        <taxon>eudicotyledons</taxon>
        <taxon>Gunneridae</taxon>
        <taxon>Pentapetalae</taxon>
        <taxon>asterids</taxon>
        <taxon>campanulids</taxon>
        <taxon>Asterales</taxon>
        <taxon>Asteraceae</taxon>
        <taxon>Asteroideae</taxon>
        <taxon>Heliantheae alliance</taxon>
        <taxon>Millerieae</taxon>
        <taxon>Smallanthus</taxon>
    </lineage>
</organism>
<comment type="caution">
    <text evidence="1">The sequence shown here is derived from an EMBL/GenBank/DDBJ whole genome shotgun (WGS) entry which is preliminary data.</text>
</comment>
<sequence>MGSSGARAGFGICEVKVGDPIQVMEAPVDPLPVERRRRGRRDDGVNGGLALVPGADGFPEIKITDKIRLKKNHQPWANFFIKSQTIQSEANDYDQIEESGIVKEKPAAALLKSPATENELPEETVFWLMDRFAPC</sequence>
<evidence type="ECO:0000313" key="2">
    <source>
        <dbReference type="Proteomes" id="UP001056120"/>
    </source>
</evidence>
<proteinExistence type="predicted"/>
<accession>A0ACB9K6V7</accession>
<dbReference type="EMBL" id="CM042018">
    <property type="protein sequence ID" value="KAI3828007.1"/>
    <property type="molecule type" value="Genomic_DNA"/>
</dbReference>
<protein>
    <submittedName>
        <fullName evidence="1">Uncharacterized protein</fullName>
    </submittedName>
</protein>
<dbReference type="Proteomes" id="UP001056120">
    <property type="component" value="Linkage Group LG01"/>
</dbReference>
<reference evidence="2" key="1">
    <citation type="journal article" date="2022" name="Mol. Ecol. Resour.">
        <title>The genomes of chicory, endive, great burdock and yacon provide insights into Asteraceae palaeo-polyploidization history and plant inulin production.</title>
        <authorList>
            <person name="Fan W."/>
            <person name="Wang S."/>
            <person name="Wang H."/>
            <person name="Wang A."/>
            <person name="Jiang F."/>
            <person name="Liu H."/>
            <person name="Zhao H."/>
            <person name="Xu D."/>
            <person name="Zhang Y."/>
        </authorList>
    </citation>
    <scope>NUCLEOTIDE SEQUENCE [LARGE SCALE GENOMIC DNA]</scope>
    <source>
        <strain evidence="2">cv. Yunnan</strain>
    </source>
</reference>
<reference evidence="1 2" key="2">
    <citation type="journal article" date="2022" name="Mol. Ecol. Resour.">
        <title>The genomes of chicory, endive, great burdock and yacon provide insights into Asteraceae paleo-polyploidization history and plant inulin production.</title>
        <authorList>
            <person name="Fan W."/>
            <person name="Wang S."/>
            <person name="Wang H."/>
            <person name="Wang A."/>
            <person name="Jiang F."/>
            <person name="Liu H."/>
            <person name="Zhao H."/>
            <person name="Xu D."/>
            <person name="Zhang Y."/>
        </authorList>
    </citation>
    <scope>NUCLEOTIDE SEQUENCE [LARGE SCALE GENOMIC DNA]</scope>
    <source>
        <strain evidence="2">cv. Yunnan</strain>
        <tissue evidence="1">Leaves</tissue>
    </source>
</reference>
<gene>
    <name evidence="1" type="ORF">L1987_02097</name>
</gene>
<name>A0ACB9K6V7_9ASTR</name>
<evidence type="ECO:0000313" key="1">
    <source>
        <dbReference type="EMBL" id="KAI3828007.1"/>
    </source>
</evidence>
<keyword evidence="2" id="KW-1185">Reference proteome</keyword>